<reference evidence="3 6" key="2">
    <citation type="submission" date="2016-06" db="EMBL/GenBank/DDBJ databases">
        <authorList>
            <person name="Kjaerup R.B."/>
            <person name="Dalgaard T.S."/>
            <person name="Juul-Madsen H.R."/>
        </authorList>
    </citation>
    <scope>NUCLEOTIDE SEQUENCE [LARGE SCALE GENOMIC DNA]</scope>
    <source>
        <strain evidence="3 6">CECT 5115</strain>
    </source>
</reference>
<evidence type="ECO:0000313" key="6">
    <source>
        <dbReference type="Proteomes" id="UP000092871"/>
    </source>
</evidence>
<name>A0A1C3JVB7_9GAMM</name>
<dbReference type="AlphaFoldDB" id="A0A1C3JVB7"/>
<protein>
    <recommendedName>
        <fullName evidence="2">Activator of Hsp90 ATPase homologue 1/2-like C-terminal domain-containing protein</fullName>
    </recommendedName>
</protein>
<evidence type="ECO:0000313" key="4">
    <source>
        <dbReference type="EMBL" id="SBT20873.1"/>
    </source>
</evidence>
<dbReference type="EMBL" id="FLRA01000031">
    <property type="protein sequence ID" value="SBT19184.1"/>
    <property type="molecule type" value="Genomic_DNA"/>
</dbReference>
<dbReference type="EMBL" id="FLRB01000010">
    <property type="protein sequence ID" value="SBT20873.1"/>
    <property type="molecule type" value="Genomic_DNA"/>
</dbReference>
<evidence type="ECO:0000313" key="3">
    <source>
        <dbReference type="EMBL" id="SBT19184.1"/>
    </source>
</evidence>
<reference evidence="4 5" key="1">
    <citation type="submission" date="2016-06" db="EMBL/GenBank/DDBJ databases">
        <authorList>
            <person name="Rodrigo-Torres L."/>
            <person name="Arahal D.R."/>
        </authorList>
    </citation>
    <scope>NUCLEOTIDE SEQUENCE [LARGE SCALE GENOMIC DNA]</scope>
    <source>
        <strain evidence="4 5">CECT 5116</strain>
    </source>
</reference>
<evidence type="ECO:0000259" key="2">
    <source>
        <dbReference type="Pfam" id="PF08327"/>
    </source>
</evidence>
<keyword evidence="5" id="KW-1185">Reference proteome</keyword>
<sequence>MEITVETHIKASLETVWEAWTTPAILQDWNGASIDWYCPKAEVDLHEGGKFFYRIERVDGSEVVDFEGVFKRLKLLRLIEYRFNDGRKVSIHFKESLEGTEVFETIELDPKAPEIEQTAQHGHIMTYFKKIVETNRLLS</sequence>
<dbReference type="OrthoDB" id="2313602at2"/>
<gene>
    <name evidence="3" type="ORF">MGA5115_03346</name>
    <name evidence="4" type="ORF">MGA5116_01460</name>
</gene>
<dbReference type="Pfam" id="PF08327">
    <property type="entry name" value="AHSA1"/>
    <property type="match status" value="1"/>
</dbReference>
<accession>A0A1C3JVB7</accession>
<dbReference type="Gene3D" id="3.30.530.20">
    <property type="match status" value="1"/>
</dbReference>
<dbReference type="InterPro" id="IPR013538">
    <property type="entry name" value="ASHA1/2-like_C"/>
</dbReference>
<evidence type="ECO:0000313" key="5">
    <source>
        <dbReference type="Proteomes" id="UP000092840"/>
    </source>
</evidence>
<dbReference type="SUPFAM" id="SSF55961">
    <property type="entry name" value="Bet v1-like"/>
    <property type="match status" value="1"/>
</dbReference>
<comment type="similarity">
    <text evidence="1">Belongs to the AHA1 family.</text>
</comment>
<dbReference type="InterPro" id="IPR023393">
    <property type="entry name" value="START-like_dom_sf"/>
</dbReference>
<evidence type="ECO:0000256" key="1">
    <source>
        <dbReference type="ARBA" id="ARBA00006817"/>
    </source>
</evidence>
<dbReference type="RefSeq" id="WP_067038432.1">
    <property type="nucleotide sequence ID" value="NZ_FLRA01000031.1"/>
</dbReference>
<organism evidence="3 6">
    <name type="scientific">Marinomonas gallaica</name>
    <dbReference type="NCBI Taxonomy" id="1806667"/>
    <lineage>
        <taxon>Bacteria</taxon>
        <taxon>Pseudomonadati</taxon>
        <taxon>Pseudomonadota</taxon>
        <taxon>Gammaproteobacteria</taxon>
        <taxon>Oceanospirillales</taxon>
        <taxon>Oceanospirillaceae</taxon>
        <taxon>Marinomonas</taxon>
    </lineage>
</organism>
<proteinExistence type="inferred from homology"/>
<dbReference type="Proteomes" id="UP000092871">
    <property type="component" value="Unassembled WGS sequence"/>
</dbReference>
<feature type="domain" description="Activator of Hsp90 ATPase homologue 1/2-like C-terminal" evidence="2">
    <location>
        <begin position="10"/>
        <end position="122"/>
    </location>
</feature>
<dbReference type="Proteomes" id="UP000092840">
    <property type="component" value="Unassembled WGS sequence"/>
</dbReference>